<dbReference type="SUPFAM" id="SSF51905">
    <property type="entry name" value="FAD/NAD(P)-binding domain"/>
    <property type="match status" value="1"/>
</dbReference>
<comment type="subcellular location">
    <subcellularLocation>
        <location evidence="1">Membrane</location>
        <topology evidence="1">Multi-pass membrane protein</topology>
    </subcellularLocation>
</comment>
<evidence type="ECO:0000313" key="8">
    <source>
        <dbReference type="EMBL" id="CAD7695206.1"/>
    </source>
</evidence>
<feature type="transmembrane region" description="Helical" evidence="6">
    <location>
        <begin position="939"/>
        <end position="960"/>
    </location>
</feature>
<feature type="transmembrane region" description="Helical" evidence="6">
    <location>
        <begin position="972"/>
        <end position="989"/>
    </location>
</feature>
<dbReference type="InterPro" id="IPR036188">
    <property type="entry name" value="FAD/NAD-bd_sf"/>
</dbReference>
<evidence type="ECO:0000256" key="2">
    <source>
        <dbReference type="ARBA" id="ARBA00022692"/>
    </source>
</evidence>
<comment type="caution">
    <text evidence="8">The sequence shown here is derived from an EMBL/GenBank/DDBJ whole genome shotgun (WGS) entry which is preliminary data.</text>
</comment>
<evidence type="ECO:0000313" key="9">
    <source>
        <dbReference type="Proteomes" id="UP000708148"/>
    </source>
</evidence>
<dbReference type="FunFam" id="1.10.405.20:FF:000001">
    <property type="entry name" value="Amine oxidase"/>
    <property type="match status" value="1"/>
</dbReference>
<keyword evidence="3 6" id="KW-1133">Transmembrane helix</keyword>
<sequence length="1133" mass="125956">MPRRVAVIGAGVSGLATAWLLNRAGERVTLYEGCARCGGHTLTDGSGPCPVDLGFQVYNLTTYPNLVGFLEELGIDTEPSDMSFALSLDGGAFEWASTGLGAVFAQRENVFNAGFWRMIWEVVRFGQLAPQVLEAKNAELYDDMDLGTYINQEGYGEVFKQCYLLPMCAAVWSVPFSIAMQYPVKVLVRFWVNHHLLDLFQRPLWRVVKNRSVDYVDRVLKDLPDVRTGQAVASVAAVDGDRIVVTTKDGSKDEFDAVVLATHSNTSLSLLGNGASADERHILSSIPYQDNVVYYHSDTSLMPKRRSTWASWNFLGTSVSQQDEDVCVTYWLNHLQNLPAGTPDVFATLNPRVPPHKDKTFSRVTLAHPIFTAAGCSAQTQLHKIQGKRGLYFAGAWCGYGFHEDGMKSAIAVAQLLGAEVPWKPISTSPKVDWIDWMFMRTFDRFAKIGIRNGSLRIILPSGAELQYGEGGHEQLEGNWHGRPRARATIRVLKMAFFRKIVIRHDSGFGEGYMDGDFEVDDIGGLLAIAVANAANMQNKRGALGFFNWMGDRLLHLAHLRRANTIVGSRKNIEQHYDAGNDMYKLFLDETMTYSSGIHNPGKTLQEAQLKKLDVIIAKAQITSTDNVLEIGCGWGSFAIRAAQSTGCTVTGLTISKAQLGEAQARVKAAGLEDRVKLMLCDYRQCPGAGTFDKVVSIEMIEAVGHENMDGYFATIWRMLKPGGAAAIQAISVPDERYKAYCGSSDFIREHIFPGGHLPCLQLVSDLARRHGMSVHDANDIGLDYAVTLRQWRASWEERKEELAALGYNEWFWKKYRFYFAYCEAAFDAKYIHNFQIVLRKDRVPDADVDRMRTNLVTSDEATCVDNTKPRDPVTQVLLAIYFFLMGICVSHRRYLWILPATSSAFATLLAAVSKLSAFCVPAYGGLSWGQKCWWNNNVTQLVFSCVAGSASLLCASLGASDSELPGSKDQVSLVVVCFATGFAGFQVWDVLRHRMYDKSPHALVHYTIMLCLFGSAAFKQVHVDLLSVALLAEWSSAVHVFRRLLNMAGACSNMSMSKSLWYAELVMMVLSRLLPHLWLLVLVASSPGSFAALPYYWMALVGLVYTNVLNVRRGSFLWGERPERGLERDHAD</sequence>
<dbReference type="SUPFAM" id="SSF53335">
    <property type="entry name" value="S-adenosyl-L-methionine-dependent methyltransferases"/>
    <property type="match status" value="1"/>
</dbReference>
<gene>
    <name evidence="8" type="ORF">OSTQU699_LOCUS567</name>
</gene>
<dbReference type="Gene3D" id="3.30.70.1990">
    <property type="match status" value="1"/>
</dbReference>
<organism evidence="8 9">
    <name type="scientific">Ostreobium quekettii</name>
    <dbReference type="NCBI Taxonomy" id="121088"/>
    <lineage>
        <taxon>Eukaryota</taxon>
        <taxon>Viridiplantae</taxon>
        <taxon>Chlorophyta</taxon>
        <taxon>core chlorophytes</taxon>
        <taxon>Ulvophyceae</taxon>
        <taxon>TCBD clade</taxon>
        <taxon>Bryopsidales</taxon>
        <taxon>Ostreobineae</taxon>
        <taxon>Ostreobiaceae</taxon>
        <taxon>Ostreobium</taxon>
    </lineage>
</organism>
<dbReference type="InterPro" id="IPR050723">
    <property type="entry name" value="CFA/CMAS"/>
</dbReference>
<dbReference type="Gene3D" id="1.10.405.20">
    <property type="match status" value="1"/>
</dbReference>
<evidence type="ECO:0000256" key="3">
    <source>
        <dbReference type="ARBA" id="ARBA00022989"/>
    </source>
</evidence>
<evidence type="ECO:0000256" key="4">
    <source>
        <dbReference type="ARBA" id="ARBA00023136"/>
    </source>
</evidence>
<accession>A0A8S1ILA5</accession>
<keyword evidence="4 5" id="KW-0472">Membrane</keyword>
<dbReference type="PANTHER" id="PTHR43667:SF2">
    <property type="entry name" value="FATTY ACID C-METHYL TRANSFERASE"/>
    <property type="match status" value="1"/>
</dbReference>
<evidence type="ECO:0000259" key="7">
    <source>
        <dbReference type="PROSITE" id="PS50922"/>
    </source>
</evidence>
<evidence type="ECO:0000256" key="6">
    <source>
        <dbReference type="SAM" id="Phobius"/>
    </source>
</evidence>
<dbReference type="CDD" id="cd02440">
    <property type="entry name" value="AdoMet_MTases"/>
    <property type="match status" value="1"/>
</dbReference>
<dbReference type="InterPro" id="IPR006634">
    <property type="entry name" value="TLC-dom"/>
</dbReference>
<dbReference type="Gene3D" id="3.50.50.60">
    <property type="entry name" value="FAD/NAD(P)-binding domain"/>
    <property type="match status" value="1"/>
</dbReference>
<feature type="transmembrane region" description="Helical" evidence="6">
    <location>
        <begin position="1094"/>
        <end position="1112"/>
    </location>
</feature>
<keyword evidence="2 5" id="KW-0812">Transmembrane</keyword>
<dbReference type="EMBL" id="CAJHUC010000318">
    <property type="protein sequence ID" value="CAD7695206.1"/>
    <property type="molecule type" value="Genomic_DNA"/>
</dbReference>
<dbReference type="AlphaFoldDB" id="A0A8S1ILA5"/>
<feature type="transmembrane region" description="Helical" evidence="6">
    <location>
        <begin position="904"/>
        <end position="927"/>
    </location>
</feature>
<dbReference type="GO" id="GO:0016020">
    <property type="term" value="C:membrane"/>
    <property type="evidence" value="ECO:0007669"/>
    <property type="project" value="UniProtKB-SubCell"/>
</dbReference>
<dbReference type="Pfam" id="PF13450">
    <property type="entry name" value="NAD_binding_8"/>
    <property type="match status" value="1"/>
</dbReference>
<dbReference type="InterPro" id="IPR029063">
    <property type="entry name" value="SAM-dependent_MTases_sf"/>
</dbReference>
<evidence type="ECO:0000256" key="1">
    <source>
        <dbReference type="ARBA" id="ARBA00004141"/>
    </source>
</evidence>
<dbReference type="Gene3D" id="3.40.50.150">
    <property type="entry name" value="Vaccinia Virus protein VP39"/>
    <property type="match status" value="1"/>
</dbReference>
<feature type="transmembrane region" description="Helical" evidence="6">
    <location>
        <begin position="1061"/>
        <end position="1082"/>
    </location>
</feature>
<dbReference type="OrthoDB" id="5977668at2759"/>
<evidence type="ECO:0000256" key="5">
    <source>
        <dbReference type="PROSITE-ProRule" id="PRU00205"/>
    </source>
</evidence>
<reference evidence="8" key="1">
    <citation type="submission" date="2020-12" db="EMBL/GenBank/DDBJ databases">
        <authorList>
            <person name="Iha C."/>
        </authorList>
    </citation>
    <scope>NUCLEOTIDE SEQUENCE</scope>
</reference>
<dbReference type="Proteomes" id="UP000708148">
    <property type="component" value="Unassembled WGS sequence"/>
</dbReference>
<dbReference type="PROSITE" id="PS50922">
    <property type="entry name" value="TLC"/>
    <property type="match status" value="1"/>
</dbReference>
<proteinExistence type="predicted"/>
<keyword evidence="9" id="KW-1185">Reference proteome</keyword>
<dbReference type="Pfam" id="PF02353">
    <property type="entry name" value="CMAS"/>
    <property type="match status" value="1"/>
</dbReference>
<feature type="domain" description="TLC" evidence="7">
    <location>
        <begin position="930"/>
        <end position="1111"/>
    </location>
</feature>
<dbReference type="PANTHER" id="PTHR43667">
    <property type="entry name" value="CYCLOPROPANE-FATTY-ACYL-PHOSPHOLIPID SYNTHASE"/>
    <property type="match status" value="1"/>
</dbReference>
<name>A0A8S1ILA5_9CHLO</name>
<protein>
    <recommendedName>
        <fullName evidence="7">TLC domain-containing protein</fullName>
    </recommendedName>
</protein>